<keyword evidence="5 10" id="KW-1133">Transmembrane helix</keyword>
<evidence type="ECO:0000256" key="3">
    <source>
        <dbReference type="ARBA" id="ARBA00022692"/>
    </source>
</evidence>
<gene>
    <name evidence="11" type="ORF">P5673_001053</name>
</gene>
<reference evidence="11" key="1">
    <citation type="journal article" date="2023" name="G3 (Bethesda)">
        <title>Whole genome assembly and annotation of the endangered Caribbean coral Acropora cervicornis.</title>
        <authorList>
            <person name="Selwyn J.D."/>
            <person name="Vollmer S.V."/>
        </authorList>
    </citation>
    <scope>NUCLEOTIDE SEQUENCE</scope>
    <source>
        <strain evidence="11">K2</strain>
    </source>
</reference>
<dbReference type="Proteomes" id="UP001249851">
    <property type="component" value="Unassembled WGS sequence"/>
</dbReference>
<protein>
    <submittedName>
        <fullName evidence="11">Stress-associated endoplasmic reticulum protein 2</fullName>
    </submittedName>
</protein>
<dbReference type="PANTHER" id="PTHR15601:SF0">
    <property type="entry name" value="GEO09675P1"/>
    <property type="match status" value="1"/>
</dbReference>
<evidence type="ECO:0000313" key="12">
    <source>
        <dbReference type="Proteomes" id="UP001249851"/>
    </source>
</evidence>
<dbReference type="AlphaFoldDB" id="A0AAD9R599"/>
<comment type="subcellular location">
    <subcellularLocation>
        <location evidence="1">Endoplasmic reticulum membrane</location>
        <topology evidence="1">Single-pass membrane protein</topology>
    </subcellularLocation>
</comment>
<evidence type="ECO:0000256" key="2">
    <source>
        <dbReference type="ARBA" id="ARBA00005500"/>
    </source>
</evidence>
<feature type="region of interest" description="Disordered" evidence="9">
    <location>
        <begin position="1"/>
        <end position="27"/>
    </location>
</feature>
<evidence type="ECO:0000256" key="6">
    <source>
        <dbReference type="ARBA" id="ARBA00023136"/>
    </source>
</evidence>
<evidence type="ECO:0000256" key="8">
    <source>
        <dbReference type="ARBA" id="ARBA00038831"/>
    </source>
</evidence>
<organism evidence="11 12">
    <name type="scientific">Acropora cervicornis</name>
    <name type="common">Staghorn coral</name>
    <dbReference type="NCBI Taxonomy" id="6130"/>
    <lineage>
        <taxon>Eukaryota</taxon>
        <taxon>Metazoa</taxon>
        <taxon>Cnidaria</taxon>
        <taxon>Anthozoa</taxon>
        <taxon>Hexacorallia</taxon>
        <taxon>Scleractinia</taxon>
        <taxon>Astrocoeniina</taxon>
        <taxon>Acroporidae</taxon>
        <taxon>Acropora</taxon>
    </lineage>
</organism>
<accession>A0AAD9R599</accession>
<keyword evidence="4" id="KW-0256">Endoplasmic reticulum</keyword>
<name>A0AAD9R599_ACRCE</name>
<comment type="similarity">
    <text evidence="2">Belongs to the RAMP4 family.</text>
</comment>
<keyword evidence="12" id="KW-1185">Reference proteome</keyword>
<evidence type="ECO:0000256" key="7">
    <source>
        <dbReference type="ARBA" id="ARBA00037157"/>
    </source>
</evidence>
<reference evidence="11" key="2">
    <citation type="journal article" date="2023" name="Science">
        <title>Genomic signatures of disease resistance in endangered staghorn corals.</title>
        <authorList>
            <person name="Vollmer S.V."/>
            <person name="Selwyn J.D."/>
            <person name="Despard B.A."/>
            <person name="Roesel C.L."/>
        </authorList>
    </citation>
    <scope>NUCLEOTIDE SEQUENCE</scope>
    <source>
        <strain evidence="11">K2</strain>
    </source>
</reference>
<dbReference type="GO" id="GO:0030968">
    <property type="term" value="P:endoplasmic reticulum unfolded protein response"/>
    <property type="evidence" value="ECO:0007669"/>
    <property type="project" value="TreeGrafter"/>
</dbReference>
<keyword evidence="3 10" id="KW-0812">Transmembrane</keyword>
<dbReference type="PANTHER" id="PTHR15601">
    <property type="entry name" value="STRESS ASSOCIATED ENDOPLASMIC RETICULUM PROTEIN SERP1/RAMP4"/>
    <property type="match status" value="1"/>
</dbReference>
<dbReference type="GO" id="GO:0005789">
    <property type="term" value="C:endoplasmic reticulum membrane"/>
    <property type="evidence" value="ECO:0007669"/>
    <property type="project" value="UniProtKB-SubCell"/>
</dbReference>
<dbReference type="Pfam" id="PF06624">
    <property type="entry name" value="RAMP4"/>
    <property type="match status" value="1"/>
</dbReference>
<sequence length="72" mass="8094">MPAKQRMRVANEKHSQNITTRGNVPKSLRPQEEKYPVGPILLGLFLFVVCGSGMLKICCGLHRSIICVFSFF</sequence>
<evidence type="ECO:0000313" key="11">
    <source>
        <dbReference type="EMBL" id="KAK2573403.1"/>
    </source>
</evidence>
<comment type="subunit">
    <text evidence="8">Interacts with SEC61B, SEC61A1 and the SEC61 complex. Interacts with CANX.</text>
</comment>
<evidence type="ECO:0000256" key="1">
    <source>
        <dbReference type="ARBA" id="ARBA00004389"/>
    </source>
</evidence>
<proteinExistence type="inferred from homology"/>
<feature type="transmembrane region" description="Helical" evidence="10">
    <location>
        <begin position="35"/>
        <end position="55"/>
    </location>
</feature>
<dbReference type="InterPro" id="IPR010580">
    <property type="entry name" value="ER_stress-assoc"/>
</dbReference>
<dbReference type="EMBL" id="JARQWQ010000002">
    <property type="protein sequence ID" value="KAK2573403.1"/>
    <property type="molecule type" value="Genomic_DNA"/>
</dbReference>
<evidence type="ECO:0000256" key="10">
    <source>
        <dbReference type="SAM" id="Phobius"/>
    </source>
</evidence>
<comment type="caution">
    <text evidence="11">The sequence shown here is derived from an EMBL/GenBank/DDBJ whole genome shotgun (WGS) entry which is preliminary data.</text>
</comment>
<evidence type="ECO:0000256" key="4">
    <source>
        <dbReference type="ARBA" id="ARBA00022824"/>
    </source>
</evidence>
<evidence type="ECO:0000256" key="9">
    <source>
        <dbReference type="SAM" id="MobiDB-lite"/>
    </source>
</evidence>
<keyword evidence="6 10" id="KW-0472">Membrane</keyword>
<evidence type="ECO:0000256" key="5">
    <source>
        <dbReference type="ARBA" id="ARBA00022989"/>
    </source>
</evidence>
<comment type="function">
    <text evidence="7">Interacts with target proteins during their translocation into the lumen of the endoplasmic reticulum. Protects unfolded target proteins against degradation during ER stress. May facilitate glycosylation of target proteins after termination of ER stress. May modulate the use of N-glycosylation sites on target proteins.</text>
</comment>